<evidence type="ECO:0000313" key="1">
    <source>
        <dbReference type="EMBL" id="RAH40401.1"/>
    </source>
</evidence>
<gene>
    <name evidence="1" type="ORF">BO95DRAFT_18738</name>
</gene>
<sequence length="221" mass="24782">MWLDSRSSDSMICTLPDIVIVPIVPHIWGLPRLTCIYPIDPWVSERTESLDLPMGRDAFVGSLPMHLDVKGNRPKSPEAEDSVASLLCYRLIMFVMYRIQEWGRLQQIIAYPITPRHTCLSTCWEEAVKSGTFDMISRTLLTTGERKSDDISPVSRIQVLQRSQNVGVVTRPSSFVSSSGATPLVSVINEDLLAKRGSRVVSQARFQAIILTVEPLSPDRR</sequence>
<name>A0ACD1FTT4_9EURO</name>
<reference evidence="1" key="1">
    <citation type="submission" date="2018-02" db="EMBL/GenBank/DDBJ databases">
        <title>The genomes of Aspergillus section Nigri reveals drivers in fungal speciation.</title>
        <authorList>
            <consortium name="DOE Joint Genome Institute"/>
            <person name="Vesth T.C."/>
            <person name="Nybo J."/>
            <person name="Theobald S."/>
            <person name="Brandl J."/>
            <person name="Frisvad J.C."/>
            <person name="Nielsen K.F."/>
            <person name="Lyhne E.K."/>
            <person name="Kogle M.E."/>
            <person name="Kuo A."/>
            <person name="Riley R."/>
            <person name="Clum A."/>
            <person name="Nolan M."/>
            <person name="Lipzen A."/>
            <person name="Salamov A."/>
            <person name="Henrissat B."/>
            <person name="Wiebenga A."/>
            <person name="De vries R.P."/>
            <person name="Grigoriev I.V."/>
            <person name="Mortensen U.H."/>
            <person name="Andersen M.R."/>
            <person name="Baker S.E."/>
        </authorList>
    </citation>
    <scope>NUCLEOTIDE SEQUENCE</scope>
    <source>
        <strain evidence="1">CBS 621.78</strain>
    </source>
</reference>
<accession>A0ACD1FTT4</accession>
<organism evidence="1 2">
    <name type="scientific">Aspergillus brunneoviolaceus CBS 621.78</name>
    <dbReference type="NCBI Taxonomy" id="1450534"/>
    <lineage>
        <taxon>Eukaryota</taxon>
        <taxon>Fungi</taxon>
        <taxon>Dikarya</taxon>
        <taxon>Ascomycota</taxon>
        <taxon>Pezizomycotina</taxon>
        <taxon>Eurotiomycetes</taxon>
        <taxon>Eurotiomycetidae</taxon>
        <taxon>Eurotiales</taxon>
        <taxon>Aspergillaceae</taxon>
        <taxon>Aspergillus</taxon>
        <taxon>Aspergillus subgen. Circumdati</taxon>
    </lineage>
</organism>
<proteinExistence type="predicted"/>
<dbReference type="Proteomes" id="UP000249057">
    <property type="component" value="Unassembled WGS sequence"/>
</dbReference>
<protein>
    <submittedName>
        <fullName evidence="1">Uncharacterized protein</fullName>
    </submittedName>
</protein>
<keyword evidence="2" id="KW-1185">Reference proteome</keyword>
<evidence type="ECO:0000313" key="2">
    <source>
        <dbReference type="Proteomes" id="UP000249057"/>
    </source>
</evidence>
<dbReference type="EMBL" id="KZ825411">
    <property type="protein sequence ID" value="RAH40401.1"/>
    <property type="molecule type" value="Genomic_DNA"/>
</dbReference>